<dbReference type="RefSeq" id="WP_309206419.1">
    <property type="nucleotide sequence ID" value="NZ_CP133586.1"/>
</dbReference>
<evidence type="ECO:0000313" key="3">
    <source>
        <dbReference type="Proteomes" id="UP001235341"/>
    </source>
</evidence>
<name>A0ABY9PUE2_SERFO</name>
<evidence type="ECO:0000256" key="1">
    <source>
        <dbReference type="SAM" id="SignalP"/>
    </source>
</evidence>
<dbReference type="EMBL" id="CP133586">
    <property type="protein sequence ID" value="WMT16658.1"/>
    <property type="molecule type" value="Genomic_DNA"/>
</dbReference>
<keyword evidence="3" id="KW-1185">Reference proteome</keyword>
<feature type="signal peptide" evidence="1">
    <location>
        <begin position="1"/>
        <end position="20"/>
    </location>
</feature>
<organism evidence="2 3">
    <name type="scientific">Serratia fonticola</name>
    <dbReference type="NCBI Taxonomy" id="47917"/>
    <lineage>
        <taxon>Bacteria</taxon>
        <taxon>Pseudomonadati</taxon>
        <taxon>Pseudomonadota</taxon>
        <taxon>Gammaproteobacteria</taxon>
        <taxon>Enterobacterales</taxon>
        <taxon>Yersiniaceae</taxon>
        <taxon>Serratia</taxon>
    </lineage>
</organism>
<sequence>MKMKLALVLFTTVFATNAVAKSAVGGFEWADNNLNSCISMLTSNTLQKHKDVLVTQGGTCTMSVDAAEKALAIDNSSIQSNEKELVTLMKKVQPYLDNGFDSNGMKLWSAYFTLDQDNKNLIQITQSRASKIAIVKPYIK</sequence>
<protein>
    <submittedName>
        <fullName evidence="2">Uncharacterized protein</fullName>
    </submittedName>
</protein>
<feature type="chain" id="PRO_5046330738" evidence="1">
    <location>
        <begin position="21"/>
        <end position="140"/>
    </location>
</feature>
<evidence type="ECO:0000313" key="2">
    <source>
        <dbReference type="EMBL" id="WMT16658.1"/>
    </source>
</evidence>
<gene>
    <name evidence="2" type="ORF">RFB13_10185</name>
</gene>
<proteinExistence type="predicted"/>
<accession>A0ABY9PUE2</accession>
<dbReference type="Proteomes" id="UP001235341">
    <property type="component" value="Chromosome"/>
</dbReference>
<keyword evidence="1" id="KW-0732">Signal</keyword>
<reference evidence="2 3" key="1">
    <citation type="submission" date="2023-08" db="EMBL/GenBank/DDBJ databases">
        <title>Complete Genome and Methylome dissection of Serratia fonticola NEB369.</title>
        <authorList>
            <person name="Fomenkov A."/>
            <person name="Roberts R.D."/>
        </authorList>
    </citation>
    <scope>NUCLEOTIDE SEQUENCE [LARGE SCALE GENOMIC DNA]</scope>
    <source>
        <strain evidence="2 3">NEB369</strain>
    </source>
</reference>